<dbReference type="Proteomes" id="UP000002668">
    <property type="component" value="Genome"/>
</dbReference>
<feature type="transmembrane region" description="Helical" evidence="1">
    <location>
        <begin position="12"/>
        <end position="33"/>
    </location>
</feature>
<dbReference type="InParanoid" id="E5ADH2"/>
<accession>E5ADH2</accession>
<keyword evidence="1" id="KW-0812">Transmembrane</keyword>
<dbReference type="InterPro" id="IPR029044">
    <property type="entry name" value="Nucleotide-diphossugar_trans"/>
</dbReference>
<dbReference type="VEuPathDB" id="FungiDB:LEMA_P000480.1"/>
<keyword evidence="1" id="KW-1133">Transmembrane helix</keyword>
<sequence length="337" mass="39042">MLLKANLQSRPWAVVALATATAFCLFLIFYTTIPLTDLSNRPIKPWATEAQPAPETIPDLAIATFLTGQAQDDTYFNATKLLAYQFLHDPPTKITNPNISFIVLCGNKLPEEKREVLRKMGVVVISVDDVKRPEWIHVGTERWSEQFTKLRLFERTEYKRILYIDADYLIVHPMDGIFNNTIVQHLSSPLLDRKGEIHDDEGPLPNKFLFAARIDNGGVGGEKHDVPPPNANYLNAGFILLAPDKAMYEHLVTVMNIENRYRSLLMEQDMFNYIFRREGPLPWRELDWKWSANFVNEKDIEFGVHSLHGKFWWEGPEYARKLWRSTMDKMEQFVETL</sequence>
<organism evidence="2 3">
    <name type="scientific">Leptosphaeria maculans (strain JN3 / isolate v23.1.3 / race Av1-4-5-6-7-8)</name>
    <name type="common">Blackleg fungus</name>
    <name type="synonym">Phoma lingam</name>
    <dbReference type="NCBI Taxonomy" id="985895"/>
    <lineage>
        <taxon>Eukaryota</taxon>
        <taxon>Fungi</taxon>
        <taxon>Dikarya</taxon>
        <taxon>Ascomycota</taxon>
        <taxon>Pezizomycotina</taxon>
        <taxon>Dothideomycetes</taxon>
        <taxon>Pleosporomycetidae</taxon>
        <taxon>Pleosporales</taxon>
        <taxon>Pleosporineae</taxon>
        <taxon>Leptosphaeriaceae</taxon>
        <taxon>Plenodomus</taxon>
        <taxon>Plenodomus lingam/Leptosphaeria maculans species complex</taxon>
    </lineage>
</organism>
<dbReference type="OMA" id="HRADGPM"/>
<proteinExistence type="predicted"/>
<name>E5ADH2_LEPMJ</name>
<evidence type="ECO:0000313" key="3">
    <source>
        <dbReference type="Proteomes" id="UP000002668"/>
    </source>
</evidence>
<dbReference type="SUPFAM" id="SSF53448">
    <property type="entry name" value="Nucleotide-diphospho-sugar transferases"/>
    <property type="match status" value="1"/>
</dbReference>
<dbReference type="GeneID" id="13290717"/>
<dbReference type="CAZy" id="GT8">
    <property type="family name" value="Glycosyltransferase Family 8"/>
</dbReference>
<dbReference type="InterPro" id="IPR050587">
    <property type="entry name" value="GNT1/Glycosyltrans_8"/>
</dbReference>
<protein>
    <recommendedName>
        <fullName evidence="4">Glycosyltransferase family 8 protein</fullName>
    </recommendedName>
</protein>
<dbReference type="Gene3D" id="3.90.550.10">
    <property type="entry name" value="Spore Coat Polysaccharide Biosynthesis Protein SpsA, Chain A"/>
    <property type="match status" value="1"/>
</dbReference>
<dbReference type="PANTHER" id="PTHR11183">
    <property type="entry name" value="GLYCOGENIN SUBFAMILY MEMBER"/>
    <property type="match status" value="1"/>
</dbReference>
<dbReference type="STRING" id="985895.E5ADH2"/>
<evidence type="ECO:0000256" key="1">
    <source>
        <dbReference type="SAM" id="Phobius"/>
    </source>
</evidence>
<evidence type="ECO:0008006" key="4">
    <source>
        <dbReference type="Google" id="ProtNLM"/>
    </source>
</evidence>
<gene>
    <name evidence="2" type="ORF">LEMA_P000480.1</name>
</gene>
<dbReference type="HOGENOM" id="CLU_048469_0_0_1"/>
<reference evidence="3" key="1">
    <citation type="journal article" date="2011" name="Nat. Commun.">
        <title>Effector diversification within compartments of the Leptosphaeria maculans genome affected by Repeat-Induced Point mutations.</title>
        <authorList>
            <person name="Rouxel T."/>
            <person name="Grandaubert J."/>
            <person name="Hane J.K."/>
            <person name="Hoede C."/>
            <person name="van de Wouw A.P."/>
            <person name="Couloux A."/>
            <person name="Dominguez V."/>
            <person name="Anthouard V."/>
            <person name="Bally P."/>
            <person name="Bourras S."/>
            <person name="Cozijnsen A.J."/>
            <person name="Ciuffetti L.M."/>
            <person name="Degrave A."/>
            <person name="Dilmaghani A."/>
            <person name="Duret L."/>
            <person name="Fudal I."/>
            <person name="Goodwin S.B."/>
            <person name="Gout L."/>
            <person name="Glaser N."/>
            <person name="Linglin J."/>
            <person name="Kema G.H.J."/>
            <person name="Lapalu N."/>
            <person name="Lawrence C.B."/>
            <person name="May K."/>
            <person name="Meyer M."/>
            <person name="Ollivier B."/>
            <person name="Poulain J."/>
            <person name="Schoch C.L."/>
            <person name="Simon A."/>
            <person name="Spatafora J.W."/>
            <person name="Stachowiak A."/>
            <person name="Turgeon B.G."/>
            <person name="Tyler B.M."/>
            <person name="Vincent D."/>
            <person name="Weissenbach J."/>
            <person name="Amselem J."/>
            <person name="Quesneville H."/>
            <person name="Oliver R.P."/>
            <person name="Wincker P."/>
            <person name="Balesdent M.-H."/>
            <person name="Howlett B.J."/>
        </authorList>
    </citation>
    <scope>NUCLEOTIDE SEQUENCE [LARGE SCALE GENOMIC DNA]</scope>
    <source>
        <strain evidence="3">JN3 / isolate v23.1.3 / race Av1-4-5-6-7-8</strain>
    </source>
</reference>
<dbReference type="eggNOG" id="KOG1950">
    <property type="taxonomic scope" value="Eukaryota"/>
</dbReference>
<evidence type="ECO:0000313" key="2">
    <source>
        <dbReference type="EMBL" id="CBY01261.1"/>
    </source>
</evidence>
<dbReference type="AlphaFoldDB" id="E5ADH2"/>
<keyword evidence="1" id="KW-0472">Membrane</keyword>
<dbReference type="OrthoDB" id="2014201at2759"/>
<dbReference type="EMBL" id="FP929139">
    <property type="protein sequence ID" value="CBY01261.1"/>
    <property type="molecule type" value="Genomic_DNA"/>
</dbReference>
<keyword evidence="3" id="KW-1185">Reference proteome</keyword>